<feature type="signal peptide" evidence="1">
    <location>
        <begin position="1"/>
        <end position="38"/>
    </location>
</feature>
<name>A0A914WB33_9BILA</name>
<evidence type="ECO:0000313" key="3">
    <source>
        <dbReference type="WBParaSite" id="PSAMB.scaffold373size54233.g5506.t1"/>
    </source>
</evidence>
<evidence type="ECO:0000256" key="1">
    <source>
        <dbReference type="SAM" id="SignalP"/>
    </source>
</evidence>
<feature type="chain" id="PRO_5038116198" evidence="1">
    <location>
        <begin position="39"/>
        <end position="133"/>
    </location>
</feature>
<sequence length="133" mass="15209">MKSPFRRLCLGPSTMTAAASSFLLINLVILLMSSESDGRLVFSGPTPMRDQLPRLSDEQEQELQLLKDPDILLIDSGENAKRPVDVFRYSQLLDSLLERLEKVRQLRLRIKNAQVDKDSRADVNRLWEKALNN</sequence>
<dbReference type="Proteomes" id="UP000887566">
    <property type="component" value="Unplaced"/>
</dbReference>
<keyword evidence="1" id="KW-0732">Signal</keyword>
<dbReference type="AlphaFoldDB" id="A0A914WB33"/>
<reference evidence="3" key="1">
    <citation type="submission" date="2022-11" db="UniProtKB">
        <authorList>
            <consortium name="WormBaseParasite"/>
        </authorList>
    </citation>
    <scope>IDENTIFICATION</scope>
</reference>
<protein>
    <submittedName>
        <fullName evidence="3">Uncharacterized protein</fullName>
    </submittedName>
</protein>
<evidence type="ECO:0000313" key="2">
    <source>
        <dbReference type="Proteomes" id="UP000887566"/>
    </source>
</evidence>
<dbReference type="WBParaSite" id="PSAMB.scaffold373size54233.g5506.t1">
    <property type="protein sequence ID" value="PSAMB.scaffold373size54233.g5506.t1"/>
    <property type="gene ID" value="PSAMB.scaffold373size54233.g5506"/>
</dbReference>
<proteinExistence type="predicted"/>
<keyword evidence="2" id="KW-1185">Reference proteome</keyword>
<organism evidence="2 3">
    <name type="scientific">Plectus sambesii</name>
    <dbReference type="NCBI Taxonomy" id="2011161"/>
    <lineage>
        <taxon>Eukaryota</taxon>
        <taxon>Metazoa</taxon>
        <taxon>Ecdysozoa</taxon>
        <taxon>Nematoda</taxon>
        <taxon>Chromadorea</taxon>
        <taxon>Plectida</taxon>
        <taxon>Plectina</taxon>
        <taxon>Plectoidea</taxon>
        <taxon>Plectidae</taxon>
        <taxon>Plectus</taxon>
    </lineage>
</organism>
<accession>A0A914WB33</accession>